<evidence type="ECO:0000313" key="8">
    <source>
        <dbReference type="Proteomes" id="UP000694426"/>
    </source>
</evidence>
<dbReference type="InterPro" id="IPR026319">
    <property type="entry name" value="ZC2HC1A/B-like"/>
</dbReference>
<evidence type="ECO:0000256" key="4">
    <source>
        <dbReference type="ARBA" id="ARBA00022833"/>
    </source>
</evidence>
<dbReference type="PROSITE" id="PS52027">
    <property type="entry name" value="ZF_C2HC_C3H"/>
    <property type="match status" value="1"/>
</dbReference>
<evidence type="ECO:0000259" key="6">
    <source>
        <dbReference type="PROSITE" id="PS52027"/>
    </source>
</evidence>
<accession>A0A8B9CV91</accession>
<dbReference type="AlphaFoldDB" id="A0A8B9CV91"/>
<evidence type="ECO:0000256" key="5">
    <source>
        <dbReference type="PROSITE-ProRule" id="PRU01371"/>
    </source>
</evidence>
<sequence length="86" mass="10374">MPLNRPIIPPRRPCFRVCYICGREFGSQSISIHEPQCLEKWRIENDQLPRHLRRPEPRRPEVLTDKVRVLYTVFIFFQQMVLICLP</sequence>
<evidence type="ECO:0000256" key="3">
    <source>
        <dbReference type="ARBA" id="ARBA00022771"/>
    </source>
</evidence>
<evidence type="ECO:0000313" key="7">
    <source>
        <dbReference type="Ensembl" id="ENSABRP00000025940.1"/>
    </source>
</evidence>
<reference evidence="7" key="1">
    <citation type="submission" date="2025-08" db="UniProtKB">
        <authorList>
            <consortium name="Ensembl"/>
        </authorList>
    </citation>
    <scope>IDENTIFICATION</scope>
</reference>
<dbReference type="Pfam" id="PF13913">
    <property type="entry name" value="zf-C2HC_2"/>
    <property type="match status" value="1"/>
</dbReference>
<protein>
    <recommendedName>
        <fullName evidence="6">C2HC/C3H-type domain-containing protein</fullName>
    </recommendedName>
</protein>
<evidence type="ECO:0000256" key="2">
    <source>
        <dbReference type="ARBA" id="ARBA00022737"/>
    </source>
</evidence>
<keyword evidence="1" id="KW-0479">Metal-binding</keyword>
<dbReference type="GO" id="GO:0008270">
    <property type="term" value="F:zinc ion binding"/>
    <property type="evidence" value="ECO:0007669"/>
    <property type="project" value="UniProtKB-KW"/>
</dbReference>
<keyword evidence="8" id="KW-1185">Reference proteome</keyword>
<dbReference type="GeneTree" id="ENSGT00530000064208"/>
<dbReference type="Gene3D" id="3.30.160.60">
    <property type="entry name" value="Classic Zinc Finger"/>
    <property type="match status" value="1"/>
</dbReference>
<dbReference type="Ensembl" id="ENSABRT00000036320.1">
    <property type="protein sequence ID" value="ENSABRP00000025940.1"/>
    <property type="gene ID" value="ENSABRG00000021750.1"/>
</dbReference>
<keyword evidence="2" id="KW-0677">Repeat</keyword>
<organism evidence="7 8">
    <name type="scientific">Anser brachyrhynchus</name>
    <name type="common">Pink-footed goose</name>
    <dbReference type="NCBI Taxonomy" id="132585"/>
    <lineage>
        <taxon>Eukaryota</taxon>
        <taxon>Metazoa</taxon>
        <taxon>Chordata</taxon>
        <taxon>Craniata</taxon>
        <taxon>Vertebrata</taxon>
        <taxon>Euteleostomi</taxon>
        <taxon>Archelosauria</taxon>
        <taxon>Archosauria</taxon>
        <taxon>Dinosauria</taxon>
        <taxon>Saurischia</taxon>
        <taxon>Theropoda</taxon>
        <taxon>Coelurosauria</taxon>
        <taxon>Aves</taxon>
        <taxon>Neognathae</taxon>
        <taxon>Galloanserae</taxon>
        <taxon>Anseriformes</taxon>
        <taxon>Anatidae</taxon>
        <taxon>Anserinae</taxon>
        <taxon>Anser</taxon>
    </lineage>
</organism>
<dbReference type="PANTHER" id="PTHR13555:SF67">
    <property type="entry name" value="ZINC FINGER PROTEIN 474"/>
    <property type="match status" value="1"/>
</dbReference>
<keyword evidence="3 5" id="KW-0863">Zinc-finger</keyword>
<proteinExistence type="predicted"/>
<dbReference type="PANTHER" id="PTHR13555">
    <property type="entry name" value="C2H2 ZINC FINGER CGI-62-RELATED"/>
    <property type="match status" value="1"/>
</dbReference>
<evidence type="ECO:0000256" key="1">
    <source>
        <dbReference type="ARBA" id="ARBA00022723"/>
    </source>
</evidence>
<reference evidence="7" key="2">
    <citation type="submission" date="2025-09" db="UniProtKB">
        <authorList>
            <consortium name="Ensembl"/>
        </authorList>
    </citation>
    <scope>IDENTIFICATION</scope>
</reference>
<keyword evidence="4" id="KW-0862">Zinc</keyword>
<dbReference type="Proteomes" id="UP000694426">
    <property type="component" value="Unplaced"/>
</dbReference>
<feature type="domain" description="C2HC/C3H-type" evidence="6">
    <location>
        <begin position="14"/>
        <end position="43"/>
    </location>
</feature>
<name>A0A8B9CV91_9AVES</name>
<dbReference type="InterPro" id="IPR049899">
    <property type="entry name" value="Znf_C2HC_C3H"/>
</dbReference>